<reference evidence="2" key="1">
    <citation type="submission" date="2021-01" db="UniProtKB">
        <authorList>
            <consortium name="EnsemblMetazoa"/>
        </authorList>
    </citation>
    <scope>IDENTIFICATION</scope>
</reference>
<dbReference type="OrthoDB" id="10326870at2759"/>
<sequence>MVSNHSCHKCEDNNSNNCDKTTATATMCALMIDGQGLEAIFDAGSSDILIVKQNRKSLKSPTHICRMCGYGDFSSQRVRRHLMLKHHAVMAKILDYGSTSPMHMPSIPAVHPANMHAVHNVLPPAHSEKSSILADRLSSNRSHFDSEPESPLSVTSHKMCGDDLPEDLSVHSDGSSVCHSDNDENVQVVPQFKPQSQLTTYKAGENKRSVIVRTPKKAVKRSASHNSNSQGTRQSILKRRLLGLGEEFLVDDLEASEACLNASELNVKMVYSNSKFVIDSSESFWLKGYKLPPRYELAPTVQ</sequence>
<dbReference type="EnsemblMetazoa" id="XM_022814143">
    <property type="protein sequence ID" value="XP_022669878"/>
    <property type="gene ID" value="LOC111253910"/>
</dbReference>
<evidence type="ECO:0000313" key="3">
    <source>
        <dbReference type="Proteomes" id="UP000594260"/>
    </source>
</evidence>
<dbReference type="GeneID" id="111253910"/>
<name>A0A7M7KP90_VARDE</name>
<evidence type="ECO:0000313" key="2">
    <source>
        <dbReference type="EnsemblMetazoa" id="XP_022669878"/>
    </source>
</evidence>
<dbReference type="InParanoid" id="A0A7M7KP90"/>
<dbReference type="AlphaFoldDB" id="A0A7M7KP90"/>
<dbReference type="KEGG" id="vde:111253910"/>
<feature type="region of interest" description="Disordered" evidence="1">
    <location>
        <begin position="136"/>
        <end position="157"/>
    </location>
</feature>
<evidence type="ECO:0000256" key="1">
    <source>
        <dbReference type="SAM" id="MobiDB-lite"/>
    </source>
</evidence>
<keyword evidence="3" id="KW-1185">Reference proteome</keyword>
<dbReference type="RefSeq" id="XP_022669878.1">
    <property type="nucleotide sequence ID" value="XM_022814143.1"/>
</dbReference>
<protein>
    <submittedName>
        <fullName evidence="2">Uncharacterized protein</fullName>
    </submittedName>
</protein>
<dbReference type="Proteomes" id="UP000594260">
    <property type="component" value="Unplaced"/>
</dbReference>
<accession>A0A7M7KP90</accession>
<organism evidence="2 3">
    <name type="scientific">Varroa destructor</name>
    <name type="common">Honeybee mite</name>
    <dbReference type="NCBI Taxonomy" id="109461"/>
    <lineage>
        <taxon>Eukaryota</taxon>
        <taxon>Metazoa</taxon>
        <taxon>Ecdysozoa</taxon>
        <taxon>Arthropoda</taxon>
        <taxon>Chelicerata</taxon>
        <taxon>Arachnida</taxon>
        <taxon>Acari</taxon>
        <taxon>Parasitiformes</taxon>
        <taxon>Mesostigmata</taxon>
        <taxon>Gamasina</taxon>
        <taxon>Dermanyssoidea</taxon>
        <taxon>Varroidae</taxon>
        <taxon>Varroa</taxon>
    </lineage>
</organism>
<proteinExistence type="predicted"/>